<sequence>MNLRFILLAVLLAATQVALAQKASITGTVTDKKNGQPLEYASVAVFKTTDSSLITGAVTNAKGGFSLERLHAGNYHLRILYIGYETIYVSGIALAEGQQLNLDKIVLNRGSALLDEVNVTGTQSNVSNRIDKQTFRAGQFEAAKGGNAVDVLKNLPSVSVDGQGNISVRGSSNFLVLVNGKPVVTDAQTVLSQLPANAIENIALITSPSAKYDPDGKGGIINIITKKGAADGFTISANALAGLPSTTDHGNKEKPQRFGGDLTVSFRKNKWDVAVSGNYTRNDNSGYREGDVYTKNFDADIITRFPSEGERSFDKYNYAGRASVTFSPDTNNTFSAGFFIGKRYQARLADILYNNTASDLTSGELIRSTTYFNSNLQIKEGNFSLGNIDYTHRFRNKSTLTASALFESARLFGSTRNKNLDYPETSHMLQEVYNPYENPIDGYRFKLDYAVNIGKGKLESGYQFRYDTQNGKFDYFVTPATSQPDADRFRGSAKTRNRINSIYTQYSGNEQKLEYTAGLRYEYAVRTVALSFDPTAHKLDLSNLFPSLNLMYTLREGWKAKAGYSKRIQRTNNFELNPIPEREHSETLEQGDPNLLPSFIDLAELGLIHDFKKGSFFTTLYYQHIKNPIQRVNSVYADTILNRVFTNAEAARTFGLEAGASLEPVKWWSLYLGGNIYNYRINGNLNILGVNSRVDNSNWVYSVNVNTTFRLGSSWSLQGNVNYLSARPTAQGEDSRFLVPNTSLKKTFLNGRFSATLQWQNMDLGWGQTQRQRITTSGPDFYTTTNYIYETDVFLLNLGFNLNRLSGKSKLPASEFGDKEF</sequence>
<evidence type="ECO:0000256" key="2">
    <source>
        <dbReference type="ARBA" id="ARBA00023136"/>
    </source>
</evidence>
<dbReference type="AlphaFoldDB" id="A0A512RLZ8"/>
<dbReference type="InterPro" id="IPR012910">
    <property type="entry name" value="Plug_dom"/>
</dbReference>
<dbReference type="PANTHER" id="PTHR40980:SF3">
    <property type="entry name" value="TONB-DEPENDENT RECEPTOR-LIKE BETA-BARREL DOMAIN-CONTAINING PROTEIN"/>
    <property type="match status" value="1"/>
</dbReference>
<dbReference type="InterPro" id="IPR037066">
    <property type="entry name" value="Plug_dom_sf"/>
</dbReference>
<comment type="caution">
    <text evidence="7">The sequence shown here is derived from an EMBL/GenBank/DDBJ whole genome shotgun (WGS) entry which is preliminary data.</text>
</comment>
<dbReference type="SUPFAM" id="SSF56935">
    <property type="entry name" value="Porins"/>
    <property type="match status" value="1"/>
</dbReference>
<protein>
    <submittedName>
        <fullName evidence="7">TonB-dependent receptor</fullName>
    </submittedName>
</protein>
<organism evidence="7 8">
    <name type="scientific">Chitinophaga cymbidii</name>
    <dbReference type="NCBI Taxonomy" id="1096750"/>
    <lineage>
        <taxon>Bacteria</taxon>
        <taxon>Pseudomonadati</taxon>
        <taxon>Bacteroidota</taxon>
        <taxon>Chitinophagia</taxon>
        <taxon>Chitinophagales</taxon>
        <taxon>Chitinophagaceae</taxon>
        <taxon>Chitinophaga</taxon>
    </lineage>
</organism>
<dbReference type="Pfam" id="PF07715">
    <property type="entry name" value="Plug"/>
    <property type="match status" value="1"/>
</dbReference>
<comment type="subcellular location">
    <subcellularLocation>
        <location evidence="1">Cell outer membrane</location>
    </subcellularLocation>
</comment>
<reference evidence="7 8" key="1">
    <citation type="submission" date="2019-07" db="EMBL/GenBank/DDBJ databases">
        <title>Whole genome shotgun sequence of Chitinophaga cymbidii NBRC 109752.</title>
        <authorList>
            <person name="Hosoyama A."/>
            <person name="Uohara A."/>
            <person name="Ohji S."/>
            <person name="Ichikawa N."/>
        </authorList>
    </citation>
    <scope>NUCLEOTIDE SEQUENCE [LARGE SCALE GENOMIC DNA]</scope>
    <source>
        <strain evidence="7 8">NBRC 109752</strain>
    </source>
</reference>
<name>A0A512RLZ8_9BACT</name>
<proteinExistence type="predicted"/>
<dbReference type="RefSeq" id="WP_146863265.1">
    <property type="nucleotide sequence ID" value="NZ_BKAU01000002.1"/>
</dbReference>
<evidence type="ECO:0000313" key="8">
    <source>
        <dbReference type="Proteomes" id="UP000321436"/>
    </source>
</evidence>
<keyword evidence="7" id="KW-0675">Receptor</keyword>
<keyword evidence="2" id="KW-0472">Membrane</keyword>
<evidence type="ECO:0000259" key="5">
    <source>
        <dbReference type="Pfam" id="PF07715"/>
    </source>
</evidence>
<dbReference type="GO" id="GO:0009279">
    <property type="term" value="C:cell outer membrane"/>
    <property type="evidence" value="ECO:0007669"/>
    <property type="project" value="UniProtKB-SubCell"/>
</dbReference>
<accession>A0A512RLZ8</accession>
<keyword evidence="8" id="KW-1185">Reference proteome</keyword>
<dbReference type="InterPro" id="IPR008969">
    <property type="entry name" value="CarboxyPept-like_regulatory"/>
</dbReference>
<dbReference type="Gene3D" id="2.60.40.1120">
    <property type="entry name" value="Carboxypeptidase-like, regulatory domain"/>
    <property type="match status" value="1"/>
</dbReference>
<dbReference type="Pfam" id="PF13620">
    <property type="entry name" value="CarboxypepD_reg"/>
    <property type="match status" value="1"/>
</dbReference>
<dbReference type="InterPro" id="IPR041700">
    <property type="entry name" value="OMP_b-brl_3"/>
</dbReference>
<dbReference type="Gene3D" id="2.170.130.10">
    <property type="entry name" value="TonB-dependent receptor, plug domain"/>
    <property type="match status" value="1"/>
</dbReference>
<dbReference type="Pfam" id="PF14905">
    <property type="entry name" value="OMP_b-brl_3"/>
    <property type="match status" value="1"/>
</dbReference>
<evidence type="ECO:0000313" key="7">
    <source>
        <dbReference type="EMBL" id="GEP96724.1"/>
    </source>
</evidence>
<dbReference type="OrthoDB" id="606851at2"/>
<feature type="domain" description="TonB-dependent receptor plug" evidence="5">
    <location>
        <begin position="133"/>
        <end position="220"/>
    </location>
</feature>
<evidence type="ECO:0000256" key="3">
    <source>
        <dbReference type="ARBA" id="ARBA00023237"/>
    </source>
</evidence>
<dbReference type="PANTHER" id="PTHR40980">
    <property type="entry name" value="PLUG DOMAIN-CONTAINING PROTEIN"/>
    <property type="match status" value="1"/>
</dbReference>
<dbReference type="InterPro" id="IPR036942">
    <property type="entry name" value="Beta-barrel_TonB_sf"/>
</dbReference>
<dbReference type="EMBL" id="BKAU01000002">
    <property type="protein sequence ID" value="GEP96724.1"/>
    <property type="molecule type" value="Genomic_DNA"/>
</dbReference>
<evidence type="ECO:0000259" key="6">
    <source>
        <dbReference type="Pfam" id="PF14905"/>
    </source>
</evidence>
<gene>
    <name evidence="7" type="ORF">CCY01nite_29840</name>
</gene>
<feature type="chain" id="PRO_5022190607" evidence="4">
    <location>
        <begin position="21"/>
        <end position="821"/>
    </location>
</feature>
<evidence type="ECO:0000256" key="1">
    <source>
        <dbReference type="ARBA" id="ARBA00004442"/>
    </source>
</evidence>
<dbReference type="Gene3D" id="2.40.170.20">
    <property type="entry name" value="TonB-dependent receptor, beta-barrel domain"/>
    <property type="match status" value="1"/>
</dbReference>
<feature type="signal peptide" evidence="4">
    <location>
        <begin position="1"/>
        <end position="20"/>
    </location>
</feature>
<evidence type="ECO:0000256" key="4">
    <source>
        <dbReference type="SAM" id="SignalP"/>
    </source>
</evidence>
<dbReference type="Proteomes" id="UP000321436">
    <property type="component" value="Unassembled WGS sequence"/>
</dbReference>
<feature type="domain" description="Outer membrane protein beta-barrel" evidence="6">
    <location>
        <begin position="392"/>
        <end position="798"/>
    </location>
</feature>
<keyword evidence="4" id="KW-0732">Signal</keyword>
<keyword evidence="3" id="KW-0998">Cell outer membrane</keyword>
<dbReference type="SUPFAM" id="SSF49464">
    <property type="entry name" value="Carboxypeptidase regulatory domain-like"/>
    <property type="match status" value="1"/>
</dbReference>